<dbReference type="Proteomes" id="UP000886523">
    <property type="component" value="Unassembled WGS sequence"/>
</dbReference>
<reference evidence="2" key="1">
    <citation type="journal article" date="2020" name="Nat. Commun.">
        <title>Large-scale genome sequencing of mycorrhizal fungi provides insights into the early evolution of symbiotic traits.</title>
        <authorList>
            <person name="Miyauchi S."/>
            <person name="Kiss E."/>
            <person name="Kuo A."/>
            <person name="Drula E."/>
            <person name="Kohler A."/>
            <person name="Sanchez-Garcia M."/>
            <person name="Morin E."/>
            <person name="Andreopoulos B."/>
            <person name="Barry K.W."/>
            <person name="Bonito G."/>
            <person name="Buee M."/>
            <person name="Carver A."/>
            <person name="Chen C."/>
            <person name="Cichocki N."/>
            <person name="Clum A."/>
            <person name="Culley D."/>
            <person name="Crous P.W."/>
            <person name="Fauchery L."/>
            <person name="Girlanda M."/>
            <person name="Hayes R.D."/>
            <person name="Keri Z."/>
            <person name="LaButti K."/>
            <person name="Lipzen A."/>
            <person name="Lombard V."/>
            <person name="Magnuson J."/>
            <person name="Maillard F."/>
            <person name="Murat C."/>
            <person name="Nolan M."/>
            <person name="Ohm R.A."/>
            <person name="Pangilinan J."/>
            <person name="Pereira M.F."/>
            <person name="Perotto S."/>
            <person name="Peter M."/>
            <person name="Pfister S."/>
            <person name="Riley R."/>
            <person name="Sitrit Y."/>
            <person name="Stielow J.B."/>
            <person name="Szollosi G."/>
            <person name="Zifcakova L."/>
            <person name="Stursova M."/>
            <person name="Spatafora J.W."/>
            <person name="Tedersoo L."/>
            <person name="Vaario L.M."/>
            <person name="Yamada A."/>
            <person name="Yan M."/>
            <person name="Wang P."/>
            <person name="Xu J."/>
            <person name="Bruns T."/>
            <person name="Baldrian P."/>
            <person name="Vilgalys R."/>
            <person name="Dunand C."/>
            <person name="Henrissat B."/>
            <person name="Grigoriev I.V."/>
            <person name="Hibbett D."/>
            <person name="Nagy L.G."/>
            <person name="Martin F.M."/>
        </authorList>
    </citation>
    <scope>NUCLEOTIDE SEQUENCE</scope>
    <source>
        <strain evidence="2">UP504</strain>
    </source>
</reference>
<evidence type="ECO:0000256" key="1">
    <source>
        <dbReference type="SAM" id="MobiDB-lite"/>
    </source>
</evidence>
<organism evidence="2 3">
    <name type="scientific">Hydnum rufescens UP504</name>
    <dbReference type="NCBI Taxonomy" id="1448309"/>
    <lineage>
        <taxon>Eukaryota</taxon>
        <taxon>Fungi</taxon>
        <taxon>Dikarya</taxon>
        <taxon>Basidiomycota</taxon>
        <taxon>Agaricomycotina</taxon>
        <taxon>Agaricomycetes</taxon>
        <taxon>Cantharellales</taxon>
        <taxon>Hydnaceae</taxon>
        <taxon>Hydnum</taxon>
    </lineage>
</organism>
<dbReference type="EMBL" id="MU128917">
    <property type="protein sequence ID" value="KAF9519568.1"/>
    <property type="molecule type" value="Genomic_DNA"/>
</dbReference>
<accession>A0A9P6B869</accession>
<evidence type="ECO:0000313" key="2">
    <source>
        <dbReference type="EMBL" id="KAF9519568.1"/>
    </source>
</evidence>
<proteinExistence type="predicted"/>
<protein>
    <submittedName>
        <fullName evidence="2">Uncharacterized protein</fullName>
    </submittedName>
</protein>
<feature type="compositionally biased region" description="Gly residues" evidence="1">
    <location>
        <begin position="10"/>
        <end position="32"/>
    </location>
</feature>
<evidence type="ECO:0000313" key="3">
    <source>
        <dbReference type="Proteomes" id="UP000886523"/>
    </source>
</evidence>
<feature type="region of interest" description="Disordered" evidence="1">
    <location>
        <begin position="1"/>
        <end position="66"/>
    </location>
</feature>
<keyword evidence="3" id="KW-1185">Reference proteome</keyword>
<name>A0A9P6B869_9AGAM</name>
<gene>
    <name evidence="2" type="ORF">BS47DRAFT_1337019</name>
</gene>
<sequence length="135" mass="14419">MDDDPDEGDPGGPSGPSGPGGPSGRGRGTQGDRGGRRSRGGRGGANRGKKPLPSDRKLRSHNVAPKEIKLRRVNEDVTWERTLSEWRKDAATATRNYGKPAPLTAASLSSLPHIPKPHRVVGPEGEVDLEEIWSS</sequence>
<comment type="caution">
    <text evidence="2">The sequence shown here is derived from an EMBL/GenBank/DDBJ whole genome shotgun (WGS) entry which is preliminary data.</text>
</comment>
<dbReference type="AlphaFoldDB" id="A0A9P6B869"/>